<dbReference type="InterPro" id="IPR028362">
    <property type="entry name" value="AlgI"/>
</dbReference>
<dbReference type="RefSeq" id="WP_220748894.1">
    <property type="nucleotide sequence ID" value="NZ_BPFH01000003.1"/>
</dbReference>
<evidence type="ECO:0000256" key="5">
    <source>
        <dbReference type="ARBA" id="ARBA00022475"/>
    </source>
</evidence>
<dbReference type="Pfam" id="PF03062">
    <property type="entry name" value="MBOAT"/>
    <property type="match status" value="1"/>
</dbReference>
<feature type="transmembrane region" description="Helical" evidence="14">
    <location>
        <begin position="354"/>
        <end position="372"/>
    </location>
</feature>
<evidence type="ECO:0000256" key="10">
    <source>
        <dbReference type="ARBA" id="ARBA00023136"/>
    </source>
</evidence>
<reference evidence="15 16" key="1">
    <citation type="submission" date="2021-05" db="EMBL/GenBank/DDBJ databases">
        <title>Bacteria Genome sequencing.</title>
        <authorList>
            <person name="Takabe Y."/>
            <person name="Nakajima Y."/>
            <person name="Suzuki S."/>
            <person name="Shiozaki T."/>
        </authorList>
    </citation>
    <scope>NUCLEOTIDE SEQUENCE [LARGE SCALE GENOMIC DNA]</scope>
    <source>
        <strain evidence="15 16">AI_62</strain>
    </source>
</reference>
<keyword evidence="6 13" id="KW-0808">Transferase</keyword>
<feature type="transmembrane region" description="Helical" evidence="14">
    <location>
        <begin position="149"/>
        <end position="169"/>
    </location>
</feature>
<evidence type="ECO:0000256" key="12">
    <source>
        <dbReference type="ARBA" id="ARBA00031030"/>
    </source>
</evidence>
<evidence type="ECO:0000256" key="4">
    <source>
        <dbReference type="ARBA" id="ARBA00016084"/>
    </source>
</evidence>
<name>A0ABQ4NM21_9RHOB</name>
<sequence length="479" mass="53599">MVFSSEVFLFLFLPLFLALYYLTPDRAKSYVILAGSYAFYAWWRVDFLGLLILTTGFAYGVGQQIDRHRHRRAGKVWLWVGVIGCLGVLGIFKYLNFFLDSFAALLGTDAEGLGIHWRLILPIGISFYVFQALSYLIDVWRGDARANARLVDFAAFIALFPQLIAGPILRYKDLEDQFRSRTHSAEMFADGMARFLIGLAKKVILADAVAPLADLAFGNSGEVGLALAWAGAIAYMLQLYFDFSGYSDMAIGLGKMMGFTFVENFRFPYVSRSITEFWRRWHISLSKWLRDYLYISLGGNRRGRLRTYGNLMTVMVLGGLWHGANWTFVLWGLWHGGLLAVERATGHDRRASGLPWALPVTLLAVLIGWVMFRAEDMTQGFEIYAAMLGANGLWGDPILWLEVTRESLVLTAVAALVCWAEPRFGVLRFDRTPDHPSADGTAAVPVAQAAVSVGVIVLGAVSVMKLAEQSFSPFLYFQF</sequence>
<keyword evidence="10 13" id="KW-0472">Membrane</keyword>
<feature type="transmembrane region" description="Helical" evidence="14">
    <location>
        <begin position="311"/>
        <end position="334"/>
    </location>
</feature>
<evidence type="ECO:0000313" key="15">
    <source>
        <dbReference type="EMBL" id="GIT95401.1"/>
    </source>
</evidence>
<dbReference type="PIRSF" id="PIRSF500217">
    <property type="entry name" value="AlgI"/>
    <property type="match status" value="1"/>
</dbReference>
<evidence type="ECO:0000256" key="6">
    <source>
        <dbReference type="ARBA" id="ARBA00022679"/>
    </source>
</evidence>
<keyword evidence="7 14" id="KW-0812">Transmembrane</keyword>
<evidence type="ECO:0000256" key="8">
    <source>
        <dbReference type="ARBA" id="ARBA00022841"/>
    </source>
</evidence>
<comment type="subcellular location">
    <subcellularLocation>
        <location evidence="1">Cell membrane</location>
        <topology evidence="1">Multi-pass membrane protein</topology>
    </subcellularLocation>
</comment>
<organism evidence="15 16">
    <name type="scientific">Jannaschia pagri</name>
    <dbReference type="NCBI Taxonomy" id="2829797"/>
    <lineage>
        <taxon>Bacteria</taxon>
        <taxon>Pseudomonadati</taxon>
        <taxon>Pseudomonadota</taxon>
        <taxon>Alphaproteobacteria</taxon>
        <taxon>Rhodobacterales</taxon>
        <taxon>Roseobacteraceae</taxon>
        <taxon>Jannaschia</taxon>
    </lineage>
</organism>
<dbReference type="InterPro" id="IPR004299">
    <property type="entry name" value="MBOAT_fam"/>
</dbReference>
<evidence type="ECO:0000256" key="13">
    <source>
        <dbReference type="PIRNR" id="PIRNR016636"/>
    </source>
</evidence>
<evidence type="ECO:0000256" key="14">
    <source>
        <dbReference type="SAM" id="Phobius"/>
    </source>
</evidence>
<dbReference type="PANTHER" id="PTHR13285:SF23">
    <property type="entry name" value="TEICHOIC ACID D-ALANYLTRANSFERASE"/>
    <property type="match status" value="1"/>
</dbReference>
<feature type="transmembrane region" description="Helical" evidence="14">
    <location>
        <begin position="74"/>
        <end position="95"/>
    </location>
</feature>
<evidence type="ECO:0000256" key="11">
    <source>
        <dbReference type="ARBA" id="ARBA00023315"/>
    </source>
</evidence>
<evidence type="ECO:0000256" key="1">
    <source>
        <dbReference type="ARBA" id="ARBA00004651"/>
    </source>
</evidence>
<keyword evidence="5 13" id="KW-1003">Cell membrane</keyword>
<feature type="transmembrane region" description="Helical" evidence="14">
    <location>
        <begin position="223"/>
        <end position="241"/>
    </location>
</feature>
<dbReference type="InterPro" id="IPR051085">
    <property type="entry name" value="MB_O-acyltransferase"/>
</dbReference>
<evidence type="ECO:0000256" key="3">
    <source>
        <dbReference type="ARBA" id="ARBA00010323"/>
    </source>
</evidence>
<protein>
    <recommendedName>
        <fullName evidence="4">Probable alginate O-acetylase AlgI</fullName>
    </recommendedName>
    <alternativeName>
        <fullName evidence="12">Alginate biosynthesis protein AlgI</fullName>
    </alternativeName>
</protein>
<accession>A0ABQ4NM21</accession>
<evidence type="ECO:0000256" key="7">
    <source>
        <dbReference type="ARBA" id="ARBA00022692"/>
    </source>
</evidence>
<keyword evidence="9 14" id="KW-1133">Transmembrane helix</keyword>
<dbReference type="PANTHER" id="PTHR13285">
    <property type="entry name" value="ACYLTRANSFERASE"/>
    <property type="match status" value="1"/>
</dbReference>
<comment type="similarity">
    <text evidence="3 13">Belongs to the membrane-bound acyltransferase family.</text>
</comment>
<gene>
    <name evidence="15" type="primary">algI</name>
    <name evidence="15" type="ORF">JANAI62_20240</name>
</gene>
<feature type="transmembrane region" description="Helical" evidence="14">
    <location>
        <begin position="115"/>
        <end position="137"/>
    </location>
</feature>
<dbReference type="Proteomes" id="UP000786693">
    <property type="component" value="Unassembled WGS sequence"/>
</dbReference>
<evidence type="ECO:0000256" key="9">
    <source>
        <dbReference type="ARBA" id="ARBA00022989"/>
    </source>
</evidence>
<comment type="caution">
    <text evidence="15">The sequence shown here is derived from an EMBL/GenBank/DDBJ whole genome shotgun (WGS) entry which is preliminary data.</text>
</comment>
<dbReference type="EMBL" id="BPFH01000003">
    <property type="protein sequence ID" value="GIT95401.1"/>
    <property type="molecule type" value="Genomic_DNA"/>
</dbReference>
<keyword evidence="8" id="KW-0016">Alginate biosynthesis</keyword>
<dbReference type="InterPro" id="IPR024194">
    <property type="entry name" value="Ac/AlaTfrase_AlgI/DltB"/>
</dbReference>
<keyword evidence="16" id="KW-1185">Reference proteome</keyword>
<comment type="pathway">
    <text evidence="2">Glycan biosynthesis; alginate biosynthesis.</text>
</comment>
<feature type="transmembrane region" description="Helical" evidence="14">
    <location>
        <begin position="37"/>
        <end position="62"/>
    </location>
</feature>
<evidence type="ECO:0000313" key="16">
    <source>
        <dbReference type="Proteomes" id="UP000786693"/>
    </source>
</evidence>
<evidence type="ECO:0000256" key="2">
    <source>
        <dbReference type="ARBA" id="ARBA00005182"/>
    </source>
</evidence>
<proteinExistence type="inferred from homology"/>
<dbReference type="PIRSF" id="PIRSF016636">
    <property type="entry name" value="AlgI_DltB"/>
    <property type="match status" value="1"/>
</dbReference>
<keyword evidence="11 13" id="KW-0012">Acyltransferase</keyword>